<keyword evidence="5" id="KW-1133">Transmembrane helix</keyword>
<proteinExistence type="inferred from homology"/>
<evidence type="ECO:0000256" key="4">
    <source>
        <dbReference type="ARBA" id="ARBA00022792"/>
    </source>
</evidence>
<keyword evidence="7" id="KW-0472">Membrane</keyword>
<feature type="region of interest" description="Disordered" evidence="9">
    <location>
        <begin position="1"/>
        <end position="41"/>
    </location>
</feature>
<dbReference type="Proteomes" id="UP000719412">
    <property type="component" value="Unassembled WGS sequence"/>
</dbReference>
<dbReference type="GO" id="GO:0042407">
    <property type="term" value="P:cristae formation"/>
    <property type="evidence" value="ECO:0007669"/>
    <property type="project" value="TreeGrafter"/>
</dbReference>
<dbReference type="PANTHER" id="PTHR31816:SF3">
    <property type="entry name" value="MICOS COMPLEX SUBUNIT MIC13"/>
    <property type="match status" value="1"/>
</dbReference>
<comment type="similarity">
    <text evidence="2 8">Belongs to the MICOS complex subunit Mic13 family.</text>
</comment>
<protein>
    <recommendedName>
        <fullName evidence="8">MICOS complex subunit MIC13</fullName>
    </recommendedName>
</protein>
<feature type="compositionally biased region" description="Polar residues" evidence="9">
    <location>
        <begin position="32"/>
        <end position="41"/>
    </location>
</feature>
<comment type="function">
    <text evidence="8">Component of the MICOS complex, a large protein complex of the mitochondrial inner membrane that plays crucial roles in the maintenance of crista junctions, inner membrane architecture, and formation of contact sites to the outer membrane.</text>
</comment>
<dbReference type="GO" id="GO:0044284">
    <property type="term" value="C:mitochondrial crista junction"/>
    <property type="evidence" value="ECO:0007669"/>
    <property type="project" value="TreeGrafter"/>
</dbReference>
<evidence type="ECO:0000313" key="10">
    <source>
        <dbReference type="EMBL" id="KAH0813225.1"/>
    </source>
</evidence>
<dbReference type="InterPro" id="IPR026769">
    <property type="entry name" value="Mic13"/>
</dbReference>
<keyword evidence="11" id="KW-1185">Reference proteome</keyword>
<keyword evidence="4 8" id="KW-0999">Mitochondrion inner membrane</keyword>
<comment type="caution">
    <text evidence="10">The sequence shown here is derived from an EMBL/GenBank/DDBJ whole genome shotgun (WGS) entry which is preliminary data.</text>
</comment>
<evidence type="ECO:0000256" key="1">
    <source>
        <dbReference type="ARBA" id="ARBA00004434"/>
    </source>
</evidence>
<comment type="subunit">
    <text evidence="8">Component of the mitochondrial contact site and cristae organizing system (MICOS) complex.</text>
</comment>
<gene>
    <name evidence="10" type="ORF">GEV33_009566</name>
</gene>
<name>A0A8J6HEJ7_TENMO</name>
<evidence type="ECO:0000256" key="2">
    <source>
        <dbReference type="ARBA" id="ARBA00006771"/>
    </source>
</evidence>
<evidence type="ECO:0000256" key="3">
    <source>
        <dbReference type="ARBA" id="ARBA00022692"/>
    </source>
</evidence>
<comment type="subcellular location">
    <subcellularLocation>
        <location evidence="1 8">Mitochondrion inner membrane</location>
        <topology evidence="1 8">Single-pass membrane protein</topology>
    </subcellularLocation>
</comment>
<evidence type="ECO:0000256" key="9">
    <source>
        <dbReference type="SAM" id="MobiDB-lite"/>
    </source>
</evidence>
<keyword evidence="3" id="KW-0812">Transmembrane</keyword>
<dbReference type="GO" id="GO:0061617">
    <property type="term" value="C:MICOS complex"/>
    <property type="evidence" value="ECO:0007669"/>
    <property type="project" value="UniProtKB-UniRule"/>
</dbReference>
<evidence type="ECO:0000256" key="8">
    <source>
        <dbReference type="RuleBase" id="RU363009"/>
    </source>
</evidence>
<evidence type="ECO:0000256" key="7">
    <source>
        <dbReference type="ARBA" id="ARBA00023136"/>
    </source>
</evidence>
<evidence type="ECO:0000313" key="11">
    <source>
        <dbReference type="Proteomes" id="UP000719412"/>
    </source>
</evidence>
<reference evidence="10" key="2">
    <citation type="submission" date="2021-08" db="EMBL/GenBank/DDBJ databases">
        <authorList>
            <person name="Eriksson T."/>
        </authorList>
    </citation>
    <scope>NUCLEOTIDE SEQUENCE</scope>
    <source>
        <strain evidence="10">Stoneville</strain>
        <tissue evidence="10">Whole head</tissue>
    </source>
</reference>
<dbReference type="EMBL" id="JABDTM020025476">
    <property type="protein sequence ID" value="KAH0813225.1"/>
    <property type="molecule type" value="Genomic_DNA"/>
</dbReference>
<dbReference type="Pfam" id="PF15884">
    <property type="entry name" value="QIL1"/>
    <property type="match status" value="1"/>
</dbReference>
<accession>A0A8J6HEJ7</accession>
<dbReference type="AlphaFoldDB" id="A0A8J6HEJ7"/>
<feature type="compositionally biased region" description="Basic and acidic residues" evidence="9">
    <location>
        <begin position="18"/>
        <end position="31"/>
    </location>
</feature>
<sequence>MSNHSSCDGSRTHKRKTYKDSKPPSTDKDDGTSCNPDKSDNVLTPNKSGSLCNAFCALLHEIQKPKAETISCPQVKRIKICTGAELKKMCPPPPCPCPPKPPRVGFLQRLAKILGFGAKSLLALGAIYVTYDMGIWGDSQATGELYKSMCNAILPHIVEPAKEKPMSPSCKAELELFNMFERDPYCCDKFPIDHESGVYEMQQKWNKIVSTTFSAVSGFPGRVKTWSQRMFCKMFDTESCKQMKAEEEEEECCPNVRRREDAAQRLHCIGKYPLRKPFTVLARNVHRFHHIYGFDDLKTISVFSRTRPESAILEGENHASRPSTRTPKRRPWAAYGTFPPFIPYWMGSQRPPSFRNREQKDLALSLSGRITLPELAHSSLLRHVSCWSATAFGCIYDRLHMVLPLEVSDCTKPVHVGINQFDDEHPTIAIYTTIFKSKYDFCRKALAPAGEELSNVEYNKLEKRVYSQQQYYLLLSNTWLINYALKGLWFGDDFQHSCATTYLSIEERLVQSFVSKAIRRVSKSDWKPQQIIGIRSVVLWAGAEATGPEVNPSHGTGEDFKELPSAVDRVHSTLSSNMMLFLICSLKDLEFEWTPRSINKILREEVSPHHHIMHLPSAPILIVSIPNLPLNVAEKALESLSSPAPFRGEWKMYPFLLERNMALALHCEYKSQW</sequence>
<keyword evidence="6 8" id="KW-0496">Mitochondrion</keyword>
<evidence type="ECO:0000256" key="6">
    <source>
        <dbReference type="ARBA" id="ARBA00023128"/>
    </source>
</evidence>
<reference evidence="10" key="1">
    <citation type="journal article" date="2020" name="J Insects Food Feed">
        <title>The yellow mealworm (Tenebrio molitor) genome: a resource for the emerging insects as food and feed industry.</title>
        <authorList>
            <person name="Eriksson T."/>
            <person name="Andere A."/>
            <person name="Kelstrup H."/>
            <person name="Emery V."/>
            <person name="Picard C."/>
        </authorList>
    </citation>
    <scope>NUCLEOTIDE SEQUENCE</scope>
    <source>
        <strain evidence="10">Stoneville</strain>
        <tissue evidence="10">Whole head</tissue>
    </source>
</reference>
<organism evidence="10 11">
    <name type="scientific">Tenebrio molitor</name>
    <name type="common">Yellow mealworm beetle</name>
    <dbReference type="NCBI Taxonomy" id="7067"/>
    <lineage>
        <taxon>Eukaryota</taxon>
        <taxon>Metazoa</taxon>
        <taxon>Ecdysozoa</taxon>
        <taxon>Arthropoda</taxon>
        <taxon>Hexapoda</taxon>
        <taxon>Insecta</taxon>
        <taxon>Pterygota</taxon>
        <taxon>Neoptera</taxon>
        <taxon>Endopterygota</taxon>
        <taxon>Coleoptera</taxon>
        <taxon>Polyphaga</taxon>
        <taxon>Cucujiformia</taxon>
        <taxon>Tenebrionidae</taxon>
        <taxon>Tenebrio</taxon>
    </lineage>
</organism>
<dbReference type="PANTHER" id="PTHR31816">
    <property type="entry name" value="MICOS COMPLEX SUBUNIT MIC13"/>
    <property type="match status" value="1"/>
</dbReference>
<evidence type="ECO:0000256" key="5">
    <source>
        <dbReference type="ARBA" id="ARBA00022989"/>
    </source>
</evidence>